<keyword evidence="4" id="KW-1133">Transmembrane helix</keyword>
<dbReference type="SMART" id="SM00387">
    <property type="entry name" value="HATPase_c"/>
    <property type="match status" value="1"/>
</dbReference>
<evidence type="ECO:0000313" key="8">
    <source>
        <dbReference type="Proteomes" id="UP000325255"/>
    </source>
</evidence>
<comment type="caution">
    <text evidence="7">The sequence shown here is derived from an EMBL/GenBank/DDBJ whole genome shotgun (WGS) entry which is preliminary data.</text>
</comment>
<keyword evidence="4" id="KW-0812">Transmembrane</keyword>
<feature type="domain" description="Histidine kinase" evidence="5">
    <location>
        <begin position="486"/>
        <end position="708"/>
    </location>
</feature>
<dbReference type="InterPro" id="IPR036097">
    <property type="entry name" value="HisK_dim/P_sf"/>
</dbReference>
<gene>
    <name evidence="7" type="ORF">F1189_05005</name>
</gene>
<evidence type="ECO:0000259" key="5">
    <source>
        <dbReference type="PROSITE" id="PS50109"/>
    </source>
</evidence>
<evidence type="ECO:0000313" key="7">
    <source>
        <dbReference type="EMBL" id="KAA5613419.1"/>
    </source>
</evidence>
<dbReference type="PRINTS" id="PR00344">
    <property type="entry name" value="BCTRLSENSOR"/>
</dbReference>
<dbReference type="EC" id="2.7.13.3" evidence="2"/>
<dbReference type="InterPro" id="IPR003661">
    <property type="entry name" value="HisK_dim/P_dom"/>
</dbReference>
<dbReference type="CDD" id="cd12914">
    <property type="entry name" value="PDC1_DGC_like"/>
    <property type="match status" value="1"/>
</dbReference>
<dbReference type="PROSITE" id="PS50109">
    <property type="entry name" value="HIS_KIN"/>
    <property type="match status" value="1"/>
</dbReference>
<keyword evidence="8" id="KW-1185">Reference proteome</keyword>
<dbReference type="Gene3D" id="1.10.287.130">
    <property type="match status" value="1"/>
</dbReference>
<dbReference type="InterPro" id="IPR035965">
    <property type="entry name" value="PAS-like_dom_sf"/>
</dbReference>
<dbReference type="Gene3D" id="3.30.450.20">
    <property type="entry name" value="PAS domain"/>
    <property type="match status" value="3"/>
</dbReference>
<protein>
    <recommendedName>
        <fullName evidence="2">histidine kinase</fullName>
        <ecNumber evidence="2">2.7.13.3</ecNumber>
    </recommendedName>
</protein>
<dbReference type="AlphaFoldDB" id="A0A5M6IZM2"/>
<dbReference type="CDD" id="cd00130">
    <property type="entry name" value="PAS"/>
    <property type="match status" value="1"/>
</dbReference>
<dbReference type="PANTHER" id="PTHR43065">
    <property type="entry name" value="SENSOR HISTIDINE KINASE"/>
    <property type="match status" value="1"/>
</dbReference>
<dbReference type="Proteomes" id="UP000325255">
    <property type="component" value="Unassembled WGS sequence"/>
</dbReference>
<keyword evidence="4" id="KW-0472">Membrane</keyword>
<dbReference type="RefSeq" id="WP_150039530.1">
    <property type="nucleotide sequence ID" value="NZ_OW485601.1"/>
</dbReference>
<dbReference type="InterPro" id="IPR004358">
    <property type="entry name" value="Sig_transdc_His_kin-like_C"/>
</dbReference>
<reference evidence="7 8" key="1">
    <citation type="submission" date="2019-09" db="EMBL/GenBank/DDBJ databases">
        <title>Genome sequence of Rhodovastum atsumiense, a diverse member of the Acetobacteraceae family of non-sulfur purple photosynthetic bacteria.</title>
        <authorList>
            <person name="Meyer T."/>
            <person name="Kyndt J."/>
        </authorList>
    </citation>
    <scope>NUCLEOTIDE SEQUENCE [LARGE SCALE GENOMIC DNA]</scope>
    <source>
        <strain evidence="7 8">DSM 21279</strain>
    </source>
</reference>
<feature type="domain" description="PAC" evidence="6">
    <location>
        <begin position="422"/>
        <end position="473"/>
    </location>
</feature>
<name>A0A5M6IZM2_9PROT</name>
<dbReference type="SMART" id="SM00388">
    <property type="entry name" value="HisKA"/>
    <property type="match status" value="1"/>
</dbReference>
<sequence>MAPSPVAPDGRTAARAQALRASSSTLRWLRLSITGALIVPACVFAITAWTTRQATIAVAQDAIRRETVILAEHALKVFETEQLLLAQAAERVAGMSWEEIRAAPWLQDYLARSIRSMPHIGAIWLIGPDGRIAAADRPALLDEKSREDRDYFQAIRQGSDWFVSRPYIGRVDGRLAINVAAPRRTADGHFDGLILAATYPEFFIKYWETAAPPREHRYALYRADGALLVQSDGEMRPLSPEVEQRFAASFRAEPNGLWISSSLFDGVTRIRGRTSLPRFGIVVTDGISLDAVLEEWRQTTGAYAAVAGISAAALICISMLALRSVRRERGAALRQFETEAALHARDALYAGIFEKAVDGIFVLAVGPDQRIVYETVNPSLERQLGRRAGDLAGRTPEEVHAPTEAACLAARYRECVAGGKAMSFSIVLMLHEHRTVWQICLTPIRDESHHTVRVVGTTSDITRQTELEEKLRNAQRLESISQLTAGIAHDFNNLLMVMTGNLGRLEDATLEAGQRRWVDSIQRAVNRAATLTRHLLTFGRRQMLRPEPQQVSALLEDLRSLIEGAVNQGITLRYHASAAARTAICSVDRAELELAVLNIALNAQHAMPQGGSFVIRSDILRIDALHPHAELAGGSYLRIRFSDSGHGMDEEVRTRAFEPFFTTRDVGQGSGLGLCQVYGFAKQSGGHAELESAPGRGTTVLLYLPVAAQSLRLPGPLRAMAEASFRPDSRGISS</sequence>
<dbReference type="EMBL" id="VWPK01000006">
    <property type="protein sequence ID" value="KAA5613419.1"/>
    <property type="molecule type" value="Genomic_DNA"/>
</dbReference>
<dbReference type="SUPFAM" id="SSF55785">
    <property type="entry name" value="PYP-like sensor domain (PAS domain)"/>
    <property type="match status" value="1"/>
</dbReference>
<dbReference type="Pfam" id="PF02518">
    <property type="entry name" value="HATPase_c"/>
    <property type="match status" value="1"/>
</dbReference>
<organism evidence="7 8">
    <name type="scientific">Rhodovastum atsumiense</name>
    <dbReference type="NCBI Taxonomy" id="504468"/>
    <lineage>
        <taxon>Bacteria</taxon>
        <taxon>Pseudomonadati</taxon>
        <taxon>Pseudomonadota</taxon>
        <taxon>Alphaproteobacteria</taxon>
        <taxon>Acetobacterales</taxon>
        <taxon>Acetobacteraceae</taxon>
        <taxon>Rhodovastum</taxon>
    </lineage>
</organism>
<feature type="transmembrane region" description="Helical" evidence="4">
    <location>
        <begin position="28"/>
        <end position="49"/>
    </location>
</feature>
<dbReference type="InterPro" id="IPR005467">
    <property type="entry name" value="His_kinase_dom"/>
</dbReference>
<dbReference type="PROSITE" id="PS50113">
    <property type="entry name" value="PAC"/>
    <property type="match status" value="1"/>
</dbReference>
<feature type="transmembrane region" description="Helical" evidence="4">
    <location>
        <begin position="302"/>
        <end position="322"/>
    </location>
</feature>
<proteinExistence type="predicted"/>
<evidence type="ECO:0000256" key="4">
    <source>
        <dbReference type="SAM" id="Phobius"/>
    </source>
</evidence>
<dbReference type="CDD" id="cd12915">
    <property type="entry name" value="PDC2_DGC_like"/>
    <property type="match status" value="1"/>
</dbReference>
<evidence type="ECO:0000256" key="1">
    <source>
        <dbReference type="ARBA" id="ARBA00000085"/>
    </source>
</evidence>
<dbReference type="OrthoDB" id="9796100at2"/>
<dbReference type="InterPro" id="IPR036890">
    <property type="entry name" value="HATPase_C_sf"/>
</dbReference>
<dbReference type="NCBIfam" id="TIGR00229">
    <property type="entry name" value="sensory_box"/>
    <property type="match status" value="1"/>
</dbReference>
<dbReference type="Pfam" id="PF00512">
    <property type="entry name" value="HisKA"/>
    <property type="match status" value="1"/>
</dbReference>
<accession>A0A5M6IZM2</accession>
<dbReference type="Pfam" id="PF08448">
    <property type="entry name" value="PAS_4"/>
    <property type="match status" value="1"/>
</dbReference>
<evidence type="ECO:0000259" key="6">
    <source>
        <dbReference type="PROSITE" id="PS50113"/>
    </source>
</evidence>
<dbReference type="InterPro" id="IPR000014">
    <property type="entry name" value="PAS"/>
</dbReference>
<dbReference type="PANTHER" id="PTHR43065:SF42">
    <property type="entry name" value="TWO-COMPONENT SENSOR PPRA"/>
    <property type="match status" value="1"/>
</dbReference>
<dbReference type="SUPFAM" id="SSF55874">
    <property type="entry name" value="ATPase domain of HSP90 chaperone/DNA topoisomerase II/histidine kinase"/>
    <property type="match status" value="1"/>
</dbReference>
<evidence type="ECO:0000256" key="3">
    <source>
        <dbReference type="ARBA" id="ARBA00022553"/>
    </source>
</evidence>
<dbReference type="InterPro" id="IPR003594">
    <property type="entry name" value="HATPase_dom"/>
</dbReference>
<dbReference type="InterPro" id="IPR000700">
    <property type="entry name" value="PAS-assoc_C"/>
</dbReference>
<keyword evidence="3" id="KW-0597">Phosphoprotein</keyword>
<dbReference type="SUPFAM" id="SSF47384">
    <property type="entry name" value="Homodimeric domain of signal transducing histidine kinase"/>
    <property type="match status" value="1"/>
</dbReference>
<dbReference type="InterPro" id="IPR013656">
    <property type="entry name" value="PAS_4"/>
</dbReference>
<evidence type="ECO:0000256" key="2">
    <source>
        <dbReference type="ARBA" id="ARBA00012438"/>
    </source>
</evidence>
<dbReference type="Gene3D" id="3.30.565.10">
    <property type="entry name" value="Histidine kinase-like ATPase, C-terminal domain"/>
    <property type="match status" value="1"/>
</dbReference>
<comment type="catalytic activity">
    <reaction evidence="1">
        <text>ATP + protein L-histidine = ADP + protein N-phospho-L-histidine.</text>
        <dbReference type="EC" id="2.7.13.3"/>
    </reaction>
</comment>
<dbReference type="GO" id="GO:0000155">
    <property type="term" value="F:phosphorelay sensor kinase activity"/>
    <property type="evidence" value="ECO:0007669"/>
    <property type="project" value="InterPro"/>
</dbReference>